<dbReference type="GO" id="GO:0006508">
    <property type="term" value="P:proteolysis"/>
    <property type="evidence" value="ECO:0007669"/>
    <property type="project" value="InterPro"/>
</dbReference>
<evidence type="ECO:0000313" key="3">
    <source>
        <dbReference type="Proteomes" id="UP000593562"/>
    </source>
</evidence>
<reference evidence="2 3" key="1">
    <citation type="journal article" date="2020" name="Nat. Commun.">
        <title>Genome of Tripterygium wilfordii and identification of cytochrome P450 involved in triptolide biosynthesis.</title>
        <authorList>
            <person name="Tu L."/>
            <person name="Su P."/>
            <person name="Zhang Z."/>
            <person name="Gao L."/>
            <person name="Wang J."/>
            <person name="Hu T."/>
            <person name="Zhou J."/>
            <person name="Zhang Y."/>
            <person name="Zhao Y."/>
            <person name="Liu Y."/>
            <person name="Song Y."/>
            <person name="Tong Y."/>
            <person name="Lu Y."/>
            <person name="Yang J."/>
            <person name="Xu C."/>
            <person name="Jia M."/>
            <person name="Peters R.J."/>
            <person name="Huang L."/>
            <person name="Gao W."/>
        </authorList>
    </citation>
    <scope>NUCLEOTIDE SEQUENCE [LARGE SCALE GENOMIC DNA]</scope>
    <source>
        <strain evidence="3">cv. XIE 37</strain>
        <tissue evidence="2">Leaf</tissue>
    </source>
</reference>
<dbReference type="GO" id="GO:0005524">
    <property type="term" value="F:ATP binding"/>
    <property type="evidence" value="ECO:0007669"/>
    <property type="project" value="InterPro"/>
</dbReference>
<organism evidence="2 3">
    <name type="scientific">Tripterygium wilfordii</name>
    <name type="common">Thunder God vine</name>
    <dbReference type="NCBI Taxonomy" id="458696"/>
    <lineage>
        <taxon>Eukaryota</taxon>
        <taxon>Viridiplantae</taxon>
        <taxon>Streptophyta</taxon>
        <taxon>Embryophyta</taxon>
        <taxon>Tracheophyta</taxon>
        <taxon>Spermatophyta</taxon>
        <taxon>Magnoliopsida</taxon>
        <taxon>eudicotyledons</taxon>
        <taxon>Gunneridae</taxon>
        <taxon>Pentapetalae</taxon>
        <taxon>rosids</taxon>
        <taxon>fabids</taxon>
        <taxon>Celastrales</taxon>
        <taxon>Celastraceae</taxon>
        <taxon>Tripterygium</taxon>
    </lineage>
</organism>
<name>A0A7J7C1Q8_TRIWF</name>
<dbReference type="GO" id="GO:0004222">
    <property type="term" value="F:metalloendopeptidase activity"/>
    <property type="evidence" value="ECO:0007669"/>
    <property type="project" value="InterPro"/>
</dbReference>
<dbReference type="Proteomes" id="UP000593562">
    <property type="component" value="Unassembled WGS sequence"/>
</dbReference>
<evidence type="ECO:0000256" key="1">
    <source>
        <dbReference type="SAM" id="MobiDB-lite"/>
    </source>
</evidence>
<evidence type="ECO:0000313" key="2">
    <source>
        <dbReference type="EMBL" id="KAF5727706.1"/>
    </source>
</evidence>
<dbReference type="SUPFAM" id="SSF140990">
    <property type="entry name" value="FtsH protease domain-like"/>
    <property type="match status" value="1"/>
</dbReference>
<protein>
    <submittedName>
        <fullName evidence="2">Uncharacterized protein</fullName>
    </submittedName>
</protein>
<comment type="caution">
    <text evidence="2">The sequence shown here is derived from an EMBL/GenBank/DDBJ whole genome shotgun (WGS) entry which is preliminary data.</text>
</comment>
<dbReference type="InParanoid" id="A0A7J7C1Q8"/>
<sequence>MSWVSAKATLEASRLTEFFILRTGMTAFGKACYRNNHDLVPNLAAKLEALRDEYMRFAVGKCLSVLREYGSAVETITDILLGKGEIKAAEIWDIYKRAPRIPQPAGNPVDEYGALIYAGRWGIHGITVHGRVTFAPGNVGFSTFGAPRPMSTKIVSDATWKLIDDAWDKRIQELRDESSRKIEEEKEKPQLLMASHFL</sequence>
<gene>
    <name evidence="2" type="ORF">HS088_TW22G01403</name>
</gene>
<dbReference type="GO" id="GO:0004176">
    <property type="term" value="F:ATP-dependent peptidase activity"/>
    <property type="evidence" value="ECO:0007669"/>
    <property type="project" value="InterPro"/>
</dbReference>
<dbReference type="InterPro" id="IPR037219">
    <property type="entry name" value="Peptidase_M41-like"/>
</dbReference>
<accession>A0A7J7C1Q8</accession>
<dbReference type="AlphaFoldDB" id="A0A7J7C1Q8"/>
<feature type="region of interest" description="Disordered" evidence="1">
    <location>
        <begin position="178"/>
        <end position="198"/>
    </location>
</feature>
<keyword evidence="3" id="KW-1185">Reference proteome</keyword>
<proteinExistence type="predicted"/>
<dbReference type="EMBL" id="JAAARO010000022">
    <property type="protein sequence ID" value="KAF5727706.1"/>
    <property type="molecule type" value="Genomic_DNA"/>
</dbReference>
<feature type="compositionally biased region" description="Basic and acidic residues" evidence="1">
    <location>
        <begin position="178"/>
        <end position="189"/>
    </location>
</feature>